<evidence type="ECO:0000313" key="1">
    <source>
        <dbReference type="EMBL" id="SQC41501.1"/>
    </source>
</evidence>
<accession>A0A2X3EYY3</accession>
<dbReference type="Proteomes" id="UP000251721">
    <property type="component" value="Unassembled WGS sequence"/>
</dbReference>
<proteinExistence type="predicted"/>
<protein>
    <submittedName>
        <fullName evidence="1">Uncharacterized protein</fullName>
    </submittedName>
</protein>
<name>A0A2X3EYY3_KLEPN</name>
<gene>
    <name evidence="1" type="ORF">NCTC13465_00742</name>
</gene>
<reference evidence="1 2" key="1">
    <citation type="submission" date="2018-06" db="EMBL/GenBank/DDBJ databases">
        <authorList>
            <consortium name="Pathogen Informatics"/>
            <person name="Doyle S."/>
        </authorList>
    </citation>
    <scope>NUCLEOTIDE SEQUENCE [LARGE SCALE GENOMIC DNA]</scope>
    <source>
        <strain evidence="1 2">NCTC13465</strain>
    </source>
</reference>
<dbReference type="AlphaFoldDB" id="A0A2X3EYY3"/>
<dbReference type="EMBL" id="UAWQ01000005">
    <property type="protein sequence ID" value="SQC41501.1"/>
    <property type="molecule type" value="Genomic_DNA"/>
</dbReference>
<organism evidence="1 2">
    <name type="scientific">Klebsiella pneumoniae</name>
    <dbReference type="NCBI Taxonomy" id="573"/>
    <lineage>
        <taxon>Bacteria</taxon>
        <taxon>Pseudomonadati</taxon>
        <taxon>Pseudomonadota</taxon>
        <taxon>Gammaproteobacteria</taxon>
        <taxon>Enterobacterales</taxon>
        <taxon>Enterobacteriaceae</taxon>
        <taxon>Klebsiella/Raoultella group</taxon>
        <taxon>Klebsiella</taxon>
        <taxon>Klebsiella pneumoniae complex</taxon>
    </lineage>
</organism>
<sequence>MRLVHFLIAFLRTQKTLGHFPSNYQNVIVRTFKVSGCVYPDLLSSFVR</sequence>
<evidence type="ECO:0000313" key="2">
    <source>
        <dbReference type="Proteomes" id="UP000251721"/>
    </source>
</evidence>